<reference evidence="3" key="1">
    <citation type="journal article" date="2019" name="bioRxiv">
        <title>The Genome of the Zebra Mussel, Dreissena polymorpha: A Resource for Invasive Species Research.</title>
        <authorList>
            <person name="McCartney M.A."/>
            <person name="Auch B."/>
            <person name="Kono T."/>
            <person name="Mallez S."/>
            <person name="Zhang Y."/>
            <person name="Obille A."/>
            <person name="Becker A."/>
            <person name="Abrahante J.E."/>
            <person name="Garbe J."/>
            <person name="Badalamenti J.P."/>
            <person name="Herman A."/>
            <person name="Mangelson H."/>
            <person name="Liachko I."/>
            <person name="Sullivan S."/>
            <person name="Sone E.D."/>
            <person name="Koren S."/>
            <person name="Silverstein K.A.T."/>
            <person name="Beckman K.B."/>
            <person name="Gohl D.M."/>
        </authorList>
    </citation>
    <scope>NUCLEOTIDE SEQUENCE</scope>
    <source>
        <strain evidence="3">Duluth1</strain>
        <tissue evidence="3">Whole animal</tissue>
    </source>
</reference>
<reference evidence="3" key="2">
    <citation type="submission" date="2020-11" db="EMBL/GenBank/DDBJ databases">
        <authorList>
            <person name="McCartney M.A."/>
            <person name="Auch B."/>
            <person name="Kono T."/>
            <person name="Mallez S."/>
            <person name="Becker A."/>
            <person name="Gohl D.M."/>
            <person name="Silverstein K.A.T."/>
            <person name="Koren S."/>
            <person name="Bechman K.B."/>
            <person name="Herman A."/>
            <person name="Abrahante J.E."/>
            <person name="Garbe J."/>
        </authorList>
    </citation>
    <scope>NUCLEOTIDE SEQUENCE</scope>
    <source>
        <strain evidence="3">Duluth1</strain>
        <tissue evidence="3">Whole animal</tissue>
    </source>
</reference>
<protein>
    <submittedName>
        <fullName evidence="3">Uncharacterized protein</fullName>
    </submittedName>
</protein>
<keyword evidence="4" id="KW-1185">Reference proteome</keyword>
<evidence type="ECO:0000313" key="4">
    <source>
        <dbReference type="Proteomes" id="UP000828390"/>
    </source>
</evidence>
<evidence type="ECO:0000256" key="1">
    <source>
        <dbReference type="SAM" id="MobiDB-lite"/>
    </source>
</evidence>
<feature type="compositionally biased region" description="Polar residues" evidence="1">
    <location>
        <begin position="1"/>
        <end position="24"/>
    </location>
</feature>
<feature type="region of interest" description="Disordered" evidence="1">
    <location>
        <begin position="1"/>
        <end position="55"/>
    </location>
</feature>
<organism evidence="3 4">
    <name type="scientific">Dreissena polymorpha</name>
    <name type="common">Zebra mussel</name>
    <name type="synonym">Mytilus polymorpha</name>
    <dbReference type="NCBI Taxonomy" id="45954"/>
    <lineage>
        <taxon>Eukaryota</taxon>
        <taxon>Metazoa</taxon>
        <taxon>Spiralia</taxon>
        <taxon>Lophotrochozoa</taxon>
        <taxon>Mollusca</taxon>
        <taxon>Bivalvia</taxon>
        <taxon>Autobranchia</taxon>
        <taxon>Heteroconchia</taxon>
        <taxon>Euheterodonta</taxon>
        <taxon>Imparidentia</taxon>
        <taxon>Neoheterodontei</taxon>
        <taxon>Myida</taxon>
        <taxon>Dreissenoidea</taxon>
        <taxon>Dreissenidae</taxon>
        <taxon>Dreissena</taxon>
    </lineage>
</organism>
<sequence length="55" mass="6136">MQDENGSTIVDINAQDDISSSSDEGYSEERSIGDSDYQSDQESRQETMCTHVVVF</sequence>
<accession>A0A9D4CQ91</accession>
<evidence type="ECO:0000313" key="2">
    <source>
        <dbReference type="EMBL" id="KAH3726204.1"/>
    </source>
</evidence>
<gene>
    <name evidence="2" type="ORF">DPMN_052061</name>
    <name evidence="3" type="ORF">DPMN_054844</name>
</gene>
<dbReference type="Proteomes" id="UP000828390">
    <property type="component" value="Unassembled WGS sequence"/>
</dbReference>
<dbReference type="AlphaFoldDB" id="A0A9D4CQ91"/>
<proteinExistence type="predicted"/>
<dbReference type="EMBL" id="JAIWYP010000012">
    <property type="protein sequence ID" value="KAH3728881.1"/>
    <property type="molecule type" value="Genomic_DNA"/>
</dbReference>
<name>A0A9D4CQ91_DREPO</name>
<dbReference type="EMBL" id="JAIWYP010000012">
    <property type="protein sequence ID" value="KAH3726204.1"/>
    <property type="molecule type" value="Genomic_DNA"/>
</dbReference>
<evidence type="ECO:0000313" key="3">
    <source>
        <dbReference type="EMBL" id="KAH3728881.1"/>
    </source>
</evidence>
<comment type="caution">
    <text evidence="3">The sequence shown here is derived from an EMBL/GenBank/DDBJ whole genome shotgun (WGS) entry which is preliminary data.</text>
</comment>